<comment type="catalytic activity">
    <reaction evidence="7 8">
        <text>hydrogencarbonate + L-glutamine + 2 ATP + H2O = carbamoyl phosphate + L-glutamate + 2 ADP + phosphate + 2 H(+)</text>
        <dbReference type="Rhea" id="RHEA:18633"/>
        <dbReference type="ChEBI" id="CHEBI:15377"/>
        <dbReference type="ChEBI" id="CHEBI:15378"/>
        <dbReference type="ChEBI" id="CHEBI:17544"/>
        <dbReference type="ChEBI" id="CHEBI:29985"/>
        <dbReference type="ChEBI" id="CHEBI:30616"/>
        <dbReference type="ChEBI" id="CHEBI:43474"/>
        <dbReference type="ChEBI" id="CHEBI:58228"/>
        <dbReference type="ChEBI" id="CHEBI:58359"/>
        <dbReference type="ChEBI" id="CHEBI:456216"/>
        <dbReference type="EC" id="6.3.5.5"/>
    </reaction>
</comment>
<dbReference type="Pfam" id="PF00988">
    <property type="entry name" value="CPSase_sm_chain"/>
    <property type="match status" value="1"/>
</dbReference>
<evidence type="ECO:0000256" key="4">
    <source>
        <dbReference type="ARBA" id="ARBA00022741"/>
    </source>
</evidence>
<evidence type="ECO:0000256" key="1">
    <source>
        <dbReference type="ARBA" id="ARBA00005077"/>
    </source>
</evidence>
<evidence type="ECO:0000256" key="5">
    <source>
        <dbReference type="ARBA" id="ARBA00022840"/>
    </source>
</evidence>
<feature type="active site" evidence="8">
    <location>
        <position position="329"/>
    </location>
</feature>
<name>A0A7T6Z542_9BACI</name>
<dbReference type="GO" id="GO:0006541">
    <property type="term" value="P:glutamine metabolic process"/>
    <property type="evidence" value="ECO:0007669"/>
    <property type="project" value="InterPro"/>
</dbReference>
<feature type="binding site" evidence="8">
    <location>
        <position position="286"/>
    </location>
    <ligand>
        <name>L-glutamine</name>
        <dbReference type="ChEBI" id="CHEBI:58359"/>
    </ligand>
</feature>
<evidence type="ECO:0000256" key="8">
    <source>
        <dbReference type="HAMAP-Rule" id="MF_01209"/>
    </source>
</evidence>
<dbReference type="PANTHER" id="PTHR43418">
    <property type="entry name" value="MULTIFUNCTIONAL TRYPTOPHAN BIOSYNTHESIS PROTEIN-RELATED"/>
    <property type="match status" value="1"/>
</dbReference>
<comment type="caution">
    <text evidence="8">Lacks conserved residue(s) required for the propagation of feature annotation.</text>
</comment>
<dbReference type="EC" id="6.3.5.5" evidence="8"/>
<dbReference type="EMBL" id="CP054705">
    <property type="protein sequence ID" value="QQK76987.1"/>
    <property type="molecule type" value="Genomic_DNA"/>
</dbReference>
<feature type="binding site" evidence="8">
    <location>
        <position position="219"/>
    </location>
    <ligand>
        <name>L-glutamine</name>
        <dbReference type="ChEBI" id="CHEBI:58359"/>
    </ligand>
</feature>
<organism evidence="10 11">
    <name type="scientific">Salicibibacter cibarius</name>
    <dbReference type="NCBI Taxonomy" id="2743000"/>
    <lineage>
        <taxon>Bacteria</taxon>
        <taxon>Bacillati</taxon>
        <taxon>Bacillota</taxon>
        <taxon>Bacilli</taxon>
        <taxon>Bacillales</taxon>
        <taxon>Bacillaceae</taxon>
        <taxon>Salicibibacter</taxon>
    </lineage>
</organism>
<evidence type="ECO:0000256" key="2">
    <source>
        <dbReference type="ARBA" id="ARBA00007800"/>
    </source>
</evidence>
<dbReference type="GO" id="GO:0006526">
    <property type="term" value="P:L-arginine biosynthetic process"/>
    <property type="evidence" value="ECO:0007669"/>
    <property type="project" value="UniProtKB-UniRule"/>
</dbReference>
<dbReference type="CDD" id="cd01744">
    <property type="entry name" value="GATase1_CPSase"/>
    <property type="match status" value="1"/>
</dbReference>
<dbReference type="RefSeq" id="WP_200124112.1">
    <property type="nucleotide sequence ID" value="NZ_CP054705.1"/>
</dbReference>
<feature type="binding site" evidence="8">
    <location>
        <position position="248"/>
    </location>
    <ligand>
        <name>L-glutamine</name>
        <dbReference type="ChEBI" id="CHEBI:58359"/>
    </ligand>
</feature>
<keyword evidence="6 8" id="KW-0315">Glutamine amidotransferase</keyword>
<dbReference type="Gene3D" id="3.40.50.880">
    <property type="match status" value="1"/>
</dbReference>
<dbReference type="KEGG" id="scia:HUG15_16340"/>
<feature type="active site" description="Nucleophile" evidence="8">
    <location>
        <position position="244"/>
    </location>
</feature>
<keyword evidence="8" id="KW-0028">Amino-acid biosynthesis</keyword>
<dbReference type="HAMAP" id="MF_01209">
    <property type="entry name" value="CPSase_S_chain"/>
    <property type="match status" value="1"/>
</dbReference>
<evidence type="ECO:0000256" key="7">
    <source>
        <dbReference type="ARBA" id="ARBA00048816"/>
    </source>
</evidence>
<dbReference type="NCBIfam" id="TIGR01368">
    <property type="entry name" value="CPSaseIIsmall"/>
    <property type="match status" value="1"/>
</dbReference>
<dbReference type="GO" id="GO:0044205">
    <property type="term" value="P:'de novo' UMP biosynthetic process"/>
    <property type="evidence" value="ECO:0007669"/>
    <property type="project" value="UniProtKB-UniRule"/>
</dbReference>
<dbReference type="Proteomes" id="UP000595823">
    <property type="component" value="Chromosome"/>
</dbReference>
<dbReference type="GO" id="GO:0005524">
    <property type="term" value="F:ATP binding"/>
    <property type="evidence" value="ECO:0007669"/>
    <property type="project" value="UniProtKB-UniRule"/>
</dbReference>
<keyword evidence="4 8" id="KW-0547">Nucleotide-binding</keyword>
<dbReference type="InterPro" id="IPR002474">
    <property type="entry name" value="CarbamoylP_synth_ssu_N"/>
</dbReference>
<feature type="binding site" evidence="8">
    <location>
        <position position="245"/>
    </location>
    <ligand>
        <name>L-glutamine</name>
        <dbReference type="ChEBI" id="CHEBI:58359"/>
    </ligand>
</feature>
<dbReference type="InterPro" id="IPR050472">
    <property type="entry name" value="Anth_synth/Amidotransfase"/>
</dbReference>
<feature type="region of interest" description="CPSase" evidence="8">
    <location>
        <begin position="1"/>
        <end position="169"/>
    </location>
</feature>
<sequence length="360" mass="39078">MKGYLVLENGDVFPGQLLGASNARDVHGEAVFFTGMTGYQDVATDPSYRGQIVVFTYPLIGNYGISDGQQEQSGEWQPRALVMGECSADGYHYQSKETLVSRAGGAPILTDVDTRALVKRIRTSGAMGAVITTDPDAVTWENVTPIEEQALVKEVSTQTMETFGAGDTHIVLIDFGHKKAMVDTLCAYGAKVTVVPYNTPLPTIEELEPDGLLLSNGPGNPKQLQEQLPTIKAAIMQYPTFAICLGHQLIALAFGGDTAKLVFGHRGANQPVIDKRTGRVDMTAQNHSYVVDRASLKGTELEVTHVNVNDESIEGLAHGRLPIRSVQYHPEAHPGPSDSQHLFSMFFRMIAKEKEVSVHA</sequence>
<comment type="function">
    <text evidence="8">Small subunit of the glutamine-dependent carbamoyl phosphate synthetase (CPSase). CPSase catalyzes the formation of carbamoyl phosphate from the ammonia moiety of glutamine, carbonate, and phosphate donated by ATP, constituting the first step of 2 biosynthetic pathways, one leading to arginine and/or urea and the other to pyrimidine nucleotides. The small subunit (glutamine amidotransferase) binds and cleaves glutamine to supply the large subunit with the substrate ammonia.</text>
</comment>
<dbReference type="InterPro" id="IPR017926">
    <property type="entry name" value="GATASE"/>
</dbReference>
<evidence type="ECO:0000256" key="3">
    <source>
        <dbReference type="ARBA" id="ARBA00022598"/>
    </source>
</evidence>
<evidence type="ECO:0000256" key="6">
    <source>
        <dbReference type="ARBA" id="ARBA00022962"/>
    </source>
</evidence>
<dbReference type="InterPro" id="IPR029062">
    <property type="entry name" value="Class_I_gatase-like"/>
</dbReference>
<reference evidence="10 11" key="1">
    <citation type="submission" date="2020-06" db="EMBL/GenBank/DDBJ databases">
        <title>Genomic analysis of Salicibibacter sp. NKC5-3.</title>
        <authorList>
            <person name="Oh Y.J."/>
        </authorList>
    </citation>
    <scope>NUCLEOTIDE SEQUENCE [LARGE SCALE GENOMIC DNA]</scope>
    <source>
        <strain evidence="10 11">NKC5-3</strain>
    </source>
</reference>
<dbReference type="AlphaFoldDB" id="A0A7T6Z542"/>
<comment type="subunit">
    <text evidence="8">Composed of two chains; the small (or glutamine) chain promotes the hydrolysis of glutamine to ammonia, which is used by the large (or ammonia) chain to synthesize carbamoyl phosphate. Tetramer of heterodimers (alpha,beta)4.</text>
</comment>
<comment type="pathway">
    <text evidence="8">Pyrimidine metabolism; UMP biosynthesis via de novo pathway; (S)-dihydroorotate from bicarbonate: step 1/3.</text>
</comment>
<dbReference type="Pfam" id="PF00117">
    <property type="entry name" value="GATase"/>
    <property type="match status" value="1"/>
</dbReference>
<dbReference type="GO" id="GO:0004088">
    <property type="term" value="F:carbamoyl-phosphate synthase (glutamine-hydrolyzing) activity"/>
    <property type="evidence" value="ECO:0007669"/>
    <property type="project" value="UniProtKB-UniRule"/>
</dbReference>
<dbReference type="PRINTS" id="PR00096">
    <property type="entry name" value="GATASE"/>
</dbReference>
<dbReference type="GO" id="GO:0006207">
    <property type="term" value="P:'de novo' pyrimidine nucleobase biosynthetic process"/>
    <property type="evidence" value="ECO:0007669"/>
    <property type="project" value="InterPro"/>
</dbReference>
<dbReference type="SMART" id="SM01097">
    <property type="entry name" value="CPSase_sm_chain"/>
    <property type="match status" value="1"/>
</dbReference>
<gene>
    <name evidence="8" type="primary">carA</name>
    <name evidence="10" type="ORF">HUG15_16340</name>
</gene>
<evidence type="ECO:0000313" key="10">
    <source>
        <dbReference type="EMBL" id="QQK76987.1"/>
    </source>
</evidence>
<dbReference type="InterPro" id="IPR036480">
    <property type="entry name" value="CarbP_synth_ssu_N_sf"/>
</dbReference>
<accession>A0A7T6Z542</accession>
<feature type="binding site" evidence="8">
    <location>
        <position position="217"/>
    </location>
    <ligand>
        <name>L-glutamine</name>
        <dbReference type="ChEBI" id="CHEBI:58359"/>
    </ligand>
</feature>
<keyword evidence="11" id="KW-1185">Reference proteome</keyword>
<dbReference type="Gene3D" id="3.50.30.20">
    <property type="entry name" value="Carbamoyl-phosphate synthase small subunit, N-terminal domain"/>
    <property type="match status" value="1"/>
</dbReference>
<protein>
    <recommendedName>
        <fullName evidence="8">Carbamoyl phosphate synthase small chain</fullName>
        <ecNumber evidence="8">6.3.5.5</ecNumber>
    </recommendedName>
    <alternativeName>
        <fullName evidence="8">Carbamoyl phosphate synthetase glutamine chain</fullName>
    </alternativeName>
</protein>
<comment type="catalytic activity">
    <reaction evidence="8">
        <text>L-glutamine + H2O = L-glutamate + NH4(+)</text>
        <dbReference type="Rhea" id="RHEA:15889"/>
        <dbReference type="ChEBI" id="CHEBI:15377"/>
        <dbReference type="ChEBI" id="CHEBI:28938"/>
        <dbReference type="ChEBI" id="CHEBI:29985"/>
        <dbReference type="ChEBI" id="CHEBI:58359"/>
    </reaction>
</comment>
<dbReference type="PANTHER" id="PTHR43418:SF7">
    <property type="entry name" value="CARBAMOYL-PHOSPHATE SYNTHASE SMALL CHAIN"/>
    <property type="match status" value="1"/>
</dbReference>
<comment type="similarity">
    <text evidence="2 8">Belongs to the CarA family.</text>
</comment>
<dbReference type="UniPathway" id="UPA00068">
    <property type="reaction ID" value="UER00171"/>
</dbReference>
<feature type="active site" evidence="8">
    <location>
        <position position="331"/>
    </location>
</feature>
<proteinExistence type="inferred from homology"/>
<dbReference type="PROSITE" id="PS51273">
    <property type="entry name" value="GATASE_TYPE_1"/>
    <property type="match status" value="1"/>
</dbReference>
<dbReference type="SUPFAM" id="SSF52021">
    <property type="entry name" value="Carbamoyl phosphate synthetase, small subunit N-terminal domain"/>
    <property type="match status" value="1"/>
</dbReference>
<keyword evidence="5 8" id="KW-0067">ATP-binding</keyword>
<keyword evidence="8" id="KW-0055">Arginine biosynthesis</keyword>
<keyword evidence="3 8" id="KW-0436">Ligase</keyword>
<comment type="pathway">
    <text evidence="1 8">Amino-acid biosynthesis; L-arginine biosynthesis; carbamoyl phosphate from bicarbonate: step 1/1.</text>
</comment>
<dbReference type="InterPro" id="IPR006274">
    <property type="entry name" value="CarbamoylP_synth_ssu"/>
</dbReference>
<dbReference type="SUPFAM" id="SSF52317">
    <property type="entry name" value="Class I glutamine amidotransferase-like"/>
    <property type="match status" value="1"/>
</dbReference>
<feature type="binding site" evidence="8">
    <location>
        <position position="47"/>
    </location>
    <ligand>
        <name>L-glutamine</name>
        <dbReference type="ChEBI" id="CHEBI:58359"/>
    </ligand>
</feature>
<dbReference type="UniPathway" id="UPA00070">
    <property type="reaction ID" value="UER00115"/>
</dbReference>
<dbReference type="InterPro" id="IPR035686">
    <property type="entry name" value="CPSase_GATase1"/>
</dbReference>
<feature type="binding site" evidence="8">
    <location>
        <position position="289"/>
    </location>
    <ligand>
        <name>L-glutamine</name>
        <dbReference type="ChEBI" id="CHEBI:58359"/>
    </ligand>
</feature>
<keyword evidence="8" id="KW-0665">Pyrimidine biosynthesis</keyword>
<evidence type="ECO:0000259" key="9">
    <source>
        <dbReference type="SMART" id="SM01097"/>
    </source>
</evidence>
<dbReference type="PRINTS" id="PR00099">
    <property type="entry name" value="CPSGATASE"/>
</dbReference>
<feature type="domain" description="Carbamoyl-phosphate synthase small subunit N-terminal" evidence="9">
    <location>
        <begin position="1"/>
        <end position="132"/>
    </location>
</feature>
<evidence type="ECO:0000313" key="11">
    <source>
        <dbReference type="Proteomes" id="UP000595823"/>
    </source>
</evidence>
<dbReference type="NCBIfam" id="NF009475">
    <property type="entry name" value="PRK12838.1"/>
    <property type="match status" value="1"/>
</dbReference>